<evidence type="ECO:0000313" key="12">
    <source>
        <dbReference type="EMBL" id="OGC27432.1"/>
    </source>
</evidence>
<dbReference type="GO" id="GO:0009146">
    <property type="term" value="P:purine nucleoside triphosphate catabolic process"/>
    <property type="evidence" value="ECO:0007669"/>
    <property type="project" value="UniProtKB-UniRule"/>
</dbReference>
<keyword evidence="3 10" id="KW-0479">Metal-binding</keyword>
<dbReference type="GO" id="GO:0017111">
    <property type="term" value="F:ribonucleoside triphosphate phosphatase activity"/>
    <property type="evidence" value="ECO:0007669"/>
    <property type="project" value="InterPro"/>
</dbReference>
<dbReference type="GO" id="GO:0000166">
    <property type="term" value="F:nucleotide binding"/>
    <property type="evidence" value="ECO:0007669"/>
    <property type="project" value="UniProtKB-KW"/>
</dbReference>
<evidence type="ECO:0000313" key="13">
    <source>
        <dbReference type="Proteomes" id="UP000178602"/>
    </source>
</evidence>
<keyword evidence="6 10" id="KW-0460">Magnesium</keyword>
<evidence type="ECO:0000256" key="3">
    <source>
        <dbReference type="ARBA" id="ARBA00022723"/>
    </source>
</evidence>
<dbReference type="SUPFAM" id="SSF52972">
    <property type="entry name" value="ITPase-like"/>
    <property type="match status" value="1"/>
</dbReference>
<dbReference type="HAMAP" id="MF_01405">
    <property type="entry name" value="Non_canon_purine_NTPase"/>
    <property type="match status" value="1"/>
</dbReference>
<dbReference type="GO" id="GO:0009117">
    <property type="term" value="P:nucleotide metabolic process"/>
    <property type="evidence" value="ECO:0007669"/>
    <property type="project" value="UniProtKB-KW"/>
</dbReference>
<dbReference type="GO" id="GO:0036222">
    <property type="term" value="F:XTP diphosphatase activity"/>
    <property type="evidence" value="ECO:0007669"/>
    <property type="project" value="UniProtKB-UniRule"/>
</dbReference>
<comment type="subunit">
    <text evidence="2 10">Homodimer.</text>
</comment>
<dbReference type="GO" id="GO:0036220">
    <property type="term" value="F:ITP diphosphatase activity"/>
    <property type="evidence" value="ECO:0007669"/>
    <property type="project" value="UniProtKB-UniRule"/>
</dbReference>
<dbReference type="CDD" id="cd00515">
    <property type="entry name" value="HAM1"/>
    <property type="match status" value="1"/>
</dbReference>
<dbReference type="PANTHER" id="PTHR11067">
    <property type="entry name" value="INOSINE TRIPHOSPHATE PYROPHOSPHATASE/HAM1 PROTEIN"/>
    <property type="match status" value="1"/>
</dbReference>
<dbReference type="Proteomes" id="UP000178602">
    <property type="component" value="Unassembled WGS sequence"/>
</dbReference>
<evidence type="ECO:0000256" key="5">
    <source>
        <dbReference type="ARBA" id="ARBA00022801"/>
    </source>
</evidence>
<feature type="binding site" evidence="10">
    <location>
        <position position="79"/>
    </location>
    <ligand>
        <name>substrate</name>
    </ligand>
</feature>
<name>A0A1F4T3X8_UNCSA</name>
<feature type="binding site" evidence="10">
    <location>
        <position position="181"/>
    </location>
    <ligand>
        <name>substrate</name>
    </ligand>
</feature>
<feature type="binding site" evidence="10">
    <location>
        <position position="78"/>
    </location>
    <ligand>
        <name>Mg(2+)</name>
        <dbReference type="ChEBI" id="CHEBI:18420"/>
    </ligand>
</feature>
<comment type="function">
    <text evidence="10">Pyrophosphatase that catalyzes the hydrolysis of nucleoside triphosphates to their monophosphate derivatives, with a high preference for the non-canonical purine nucleotides XTP (xanthosine triphosphate), dITP (deoxyinosine triphosphate) and ITP. Seems to function as a house-cleaning enzyme that removes non-canonical purine nucleotides from the nucleotide pool, thus preventing their incorporation into DNA/RNA and avoiding chromosomal lesions.</text>
</comment>
<feature type="binding site" evidence="10">
    <location>
        <begin position="24"/>
        <end position="29"/>
    </location>
    <ligand>
        <name>substrate</name>
    </ligand>
</feature>
<evidence type="ECO:0000256" key="9">
    <source>
        <dbReference type="ARBA" id="ARBA00052017"/>
    </source>
</evidence>
<organism evidence="12 13">
    <name type="scientific">candidate division WOR-1 bacterium RIFOXYC12_FULL_54_18</name>
    <dbReference type="NCBI Taxonomy" id="1802584"/>
    <lineage>
        <taxon>Bacteria</taxon>
        <taxon>Bacillati</taxon>
        <taxon>Saganbacteria</taxon>
    </lineage>
</organism>
<sequence length="200" mass="22023">MNGRRPHPQPLSQRERGEKIIVATTNQHKLREIGEILGRRVTGHGIRVRENGKTFEANAIKKVKAIKIKPGEIAIADDSGLMVNCLNGKPGVKSARFATPPTPENLCRKLLNVMRACRARGAKFVCAIAVAFPDGRIRVVKGIVHGRIVAEIRGGKGFGYDPVFRPCGYQKTFAEMSPAMKNRLSHRGLALKKLKQLLSN</sequence>
<dbReference type="EMBL" id="MEUG01000001">
    <property type="protein sequence ID" value="OGC27432.1"/>
    <property type="molecule type" value="Genomic_DNA"/>
</dbReference>
<dbReference type="FunFam" id="3.90.950.10:FF:000001">
    <property type="entry name" value="dITP/XTP pyrophosphatase"/>
    <property type="match status" value="1"/>
</dbReference>
<evidence type="ECO:0000256" key="6">
    <source>
        <dbReference type="ARBA" id="ARBA00022842"/>
    </source>
</evidence>
<feature type="active site" description="Proton acceptor" evidence="10">
    <location>
        <position position="78"/>
    </location>
</feature>
<evidence type="ECO:0000256" key="11">
    <source>
        <dbReference type="RuleBase" id="RU003781"/>
    </source>
</evidence>
<comment type="caution">
    <text evidence="12">The sequence shown here is derived from an EMBL/GenBank/DDBJ whole genome shotgun (WGS) entry which is preliminary data.</text>
</comment>
<keyword evidence="7 10" id="KW-0546">Nucleotide metabolism</keyword>
<dbReference type="PANTHER" id="PTHR11067:SF9">
    <property type="entry name" value="INOSINE TRIPHOSPHATE PYROPHOSPHATASE"/>
    <property type="match status" value="1"/>
</dbReference>
<dbReference type="InterPro" id="IPR002637">
    <property type="entry name" value="RdgB/HAM1"/>
</dbReference>
<evidence type="ECO:0000256" key="7">
    <source>
        <dbReference type="ARBA" id="ARBA00023080"/>
    </source>
</evidence>
<dbReference type="GO" id="GO:0035870">
    <property type="term" value="F:dITP diphosphatase activity"/>
    <property type="evidence" value="ECO:0007669"/>
    <property type="project" value="UniProtKB-UniRule"/>
</dbReference>
<evidence type="ECO:0000256" key="8">
    <source>
        <dbReference type="ARBA" id="ARBA00051875"/>
    </source>
</evidence>
<dbReference type="InterPro" id="IPR020922">
    <property type="entry name" value="dITP/XTP_pyrophosphatase"/>
</dbReference>
<keyword evidence="5 10" id="KW-0378">Hydrolase</keyword>
<comment type="catalytic activity">
    <reaction evidence="9 10">
        <text>XTP + H2O = XMP + diphosphate + H(+)</text>
        <dbReference type="Rhea" id="RHEA:28610"/>
        <dbReference type="ChEBI" id="CHEBI:15377"/>
        <dbReference type="ChEBI" id="CHEBI:15378"/>
        <dbReference type="ChEBI" id="CHEBI:33019"/>
        <dbReference type="ChEBI" id="CHEBI:57464"/>
        <dbReference type="ChEBI" id="CHEBI:61314"/>
        <dbReference type="EC" id="3.6.1.66"/>
    </reaction>
</comment>
<comment type="similarity">
    <text evidence="1 10 11">Belongs to the HAM1 NTPase family.</text>
</comment>
<evidence type="ECO:0000256" key="2">
    <source>
        <dbReference type="ARBA" id="ARBA00011738"/>
    </source>
</evidence>
<feature type="binding site" evidence="10">
    <location>
        <begin position="158"/>
        <end position="161"/>
    </location>
    <ligand>
        <name>substrate</name>
    </ligand>
</feature>
<comment type="catalytic activity">
    <reaction evidence="8 10">
        <text>dITP + H2O = dIMP + diphosphate + H(+)</text>
        <dbReference type="Rhea" id="RHEA:28342"/>
        <dbReference type="ChEBI" id="CHEBI:15377"/>
        <dbReference type="ChEBI" id="CHEBI:15378"/>
        <dbReference type="ChEBI" id="CHEBI:33019"/>
        <dbReference type="ChEBI" id="CHEBI:61194"/>
        <dbReference type="ChEBI" id="CHEBI:61382"/>
        <dbReference type="EC" id="3.6.1.66"/>
    </reaction>
</comment>
<comment type="cofactor">
    <cofactor evidence="10">
        <name>Mg(2+)</name>
        <dbReference type="ChEBI" id="CHEBI:18420"/>
    </cofactor>
    <text evidence="10">Binds 1 Mg(2+) ion per subunit.</text>
</comment>
<comment type="caution">
    <text evidence="10">Lacks conserved residue(s) required for the propagation of feature annotation.</text>
</comment>
<keyword evidence="4 10" id="KW-0547">Nucleotide-binding</keyword>
<accession>A0A1F4T3X8</accession>
<proteinExistence type="inferred from homology"/>
<dbReference type="InterPro" id="IPR029001">
    <property type="entry name" value="ITPase-like_fam"/>
</dbReference>
<evidence type="ECO:0000256" key="4">
    <source>
        <dbReference type="ARBA" id="ARBA00022741"/>
    </source>
</evidence>
<comment type="catalytic activity">
    <reaction evidence="10">
        <text>ITP + H2O = IMP + diphosphate + H(+)</text>
        <dbReference type="Rhea" id="RHEA:29399"/>
        <dbReference type="ChEBI" id="CHEBI:15377"/>
        <dbReference type="ChEBI" id="CHEBI:15378"/>
        <dbReference type="ChEBI" id="CHEBI:33019"/>
        <dbReference type="ChEBI" id="CHEBI:58053"/>
        <dbReference type="ChEBI" id="CHEBI:61402"/>
        <dbReference type="EC" id="3.6.1.66"/>
    </reaction>
</comment>
<dbReference type="AlphaFoldDB" id="A0A1F4T3X8"/>
<reference evidence="12 13" key="1">
    <citation type="journal article" date="2016" name="Nat. Commun.">
        <title>Thousands of microbial genomes shed light on interconnected biogeochemical processes in an aquifer system.</title>
        <authorList>
            <person name="Anantharaman K."/>
            <person name="Brown C.T."/>
            <person name="Hug L.A."/>
            <person name="Sharon I."/>
            <person name="Castelle C.J."/>
            <person name="Probst A.J."/>
            <person name="Thomas B.C."/>
            <person name="Singh A."/>
            <person name="Wilkins M.J."/>
            <person name="Karaoz U."/>
            <person name="Brodie E.L."/>
            <person name="Williams K.H."/>
            <person name="Hubbard S.S."/>
            <person name="Banfield J.F."/>
        </authorList>
    </citation>
    <scope>NUCLEOTIDE SEQUENCE [LARGE SCALE GENOMIC DNA]</scope>
</reference>
<feature type="binding site" evidence="10">
    <location>
        <begin position="186"/>
        <end position="187"/>
    </location>
    <ligand>
        <name>substrate</name>
    </ligand>
</feature>
<evidence type="ECO:0000256" key="10">
    <source>
        <dbReference type="HAMAP-Rule" id="MF_01405"/>
    </source>
</evidence>
<evidence type="ECO:0000256" key="1">
    <source>
        <dbReference type="ARBA" id="ARBA00008023"/>
    </source>
</evidence>
<dbReference type="Gene3D" id="3.90.950.10">
    <property type="match status" value="1"/>
</dbReference>
<dbReference type="GO" id="GO:0046872">
    <property type="term" value="F:metal ion binding"/>
    <property type="evidence" value="ECO:0007669"/>
    <property type="project" value="UniProtKB-KW"/>
</dbReference>
<dbReference type="GO" id="GO:0005829">
    <property type="term" value="C:cytosol"/>
    <property type="evidence" value="ECO:0007669"/>
    <property type="project" value="TreeGrafter"/>
</dbReference>
<dbReference type="NCBIfam" id="TIGR00042">
    <property type="entry name" value="RdgB/HAM1 family non-canonical purine NTP pyrophosphatase"/>
    <property type="match status" value="1"/>
</dbReference>
<dbReference type="EC" id="3.6.1.66" evidence="10"/>
<protein>
    <recommendedName>
        <fullName evidence="10">dITP/XTP pyrophosphatase</fullName>
        <ecNumber evidence="10">3.6.1.66</ecNumber>
    </recommendedName>
    <alternativeName>
        <fullName evidence="10">Non-canonical purine NTP pyrophosphatase</fullName>
    </alternativeName>
    <alternativeName>
        <fullName evidence="10">Non-standard purine NTP pyrophosphatase</fullName>
    </alternativeName>
    <alternativeName>
        <fullName evidence="10">Nucleoside-triphosphate diphosphatase</fullName>
    </alternativeName>
    <alternativeName>
        <fullName evidence="10">Nucleoside-triphosphate pyrophosphatase</fullName>
        <shortName evidence="10">NTPase</shortName>
    </alternativeName>
</protein>
<dbReference type="Pfam" id="PF01725">
    <property type="entry name" value="Ham1p_like"/>
    <property type="match status" value="1"/>
</dbReference>
<gene>
    <name evidence="12" type="ORF">A3K49_00135</name>
</gene>